<reference evidence="18 19" key="1">
    <citation type="submission" date="2024-06" db="EMBL/GenBank/DDBJ databases">
        <title>The draft genome of Grus japonensis, version 3.</title>
        <authorList>
            <person name="Nabeshima K."/>
            <person name="Suzuki S."/>
            <person name="Onuma M."/>
        </authorList>
    </citation>
    <scope>NUCLEOTIDE SEQUENCE [LARGE SCALE GENOMIC DNA]</scope>
    <source>
        <strain evidence="18 19">451A</strain>
    </source>
</reference>
<comment type="similarity">
    <text evidence="3">Belongs to the globin family.</text>
</comment>
<dbReference type="PANTHER" id="PTHR14187">
    <property type="entry name" value="ALPHA KINASE/ELONGATION FACTOR 2 KINASE"/>
    <property type="match status" value="1"/>
</dbReference>
<sequence length="711" mass="80527">MASTSVFVVAIDFGTSYSGYCFSLASGTDQIRQVYWGTEHGLKTPKTPTCILFNQKQEFRKFGYDAVMKYKSLPSGEADNWYFFQNFKMALYNTKVTSGMELKASNGKTLPALTVFSESLRYLKEHAMNTIQEASFQTVCDQEEITWVITVPAIWSAAARQFMRLVAKQAGLISDMISEKLIIALEPEAASLWCKQLPQEGFIADSSDKKKFEESPGIQYIVVDCGGGTIDITVHEIQENHFLKELHKAAGGGWGGNRVDENFTEFLKEIFNDGVWDEYVKSHPTELQHMMYNFSLQKCSASREAVYIHCYYNLTRVAERKKNISHFFTQAKGAVWCDGMIMITYEKMKSFFDYSIKNIICTLREILDKPEMAKVQYILLVGGFASSVILRDAINQAFSKNYHILCPMEAQVAIAKGAVLFGVNPHIIASRVSTRTYGVSINCKFDPAIHDLKKQRISKADGYIYCTDLFKKLVGINESVNINEVAHYFFNPTEPDQESARFCFYCTEKQDAQYIDEEGIEWLGSCTVPMPDKTLGRKRELKLDIKFGLTEFKATSVSSTMSFSEAEVQSARGAWEKIYVDAEDNGTTVLVRMFTEHPDTKSYFAHFKGMDSAEEMKQSDQVRGHGKKVFTAINDMVQHLDNSEAFLGIVNPLGKKHATQLKIDPKNFRIICDIILQLMEEKFGGDCKASFEKVTNEICTHLNNVYKEAGW</sequence>
<evidence type="ECO:0000259" key="17">
    <source>
        <dbReference type="PROSITE" id="PS01033"/>
    </source>
</evidence>
<comment type="similarity">
    <text evidence="2">Belongs to the heat shock protein 70 family.</text>
</comment>
<evidence type="ECO:0000256" key="16">
    <source>
        <dbReference type="ARBA" id="ARBA00049899"/>
    </source>
</evidence>
<dbReference type="EC" id="1.15.1.1" evidence="4"/>
<dbReference type="EMBL" id="BAAFJT010000001">
    <property type="protein sequence ID" value="GAB0176711.1"/>
    <property type="molecule type" value="Genomic_DNA"/>
</dbReference>
<dbReference type="PANTHER" id="PTHR14187:SF5">
    <property type="entry name" value="HEAT SHOCK 70 KDA PROTEIN 12A"/>
    <property type="match status" value="1"/>
</dbReference>
<accession>A0ABC9VTH9</accession>
<organism evidence="18 19">
    <name type="scientific">Grus japonensis</name>
    <name type="common">Japanese crane</name>
    <name type="synonym">Red-crowned crane</name>
    <dbReference type="NCBI Taxonomy" id="30415"/>
    <lineage>
        <taxon>Eukaryota</taxon>
        <taxon>Metazoa</taxon>
        <taxon>Chordata</taxon>
        <taxon>Craniata</taxon>
        <taxon>Vertebrata</taxon>
        <taxon>Euteleostomi</taxon>
        <taxon>Archelosauria</taxon>
        <taxon>Archosauria</taxon>
        <taxon>Dinosauria</taxon>
        <taxon>Saurischia</taxon>
        <taxon>Theropoda</taxon>
        <taxon>Coelurosauria</taxon>
        <taxon>Aves</taxon>
        <taxon>Neognathae</taxon>
        <taxon>Neoaves</taxon>
        <taxon>Gruiformes</taxon>
        <taxon>Gruidae</taxon>
        <taxon>Grus</taxon>
    </lineage>
</organism>
<dbReference type="Pfam" id="PF00012">
    <property type="entry name" value="HSP70"/>
    <property type="match status" value="1"/>
</dbReference>
<evidence type="ECO:0000256" key="10">
    <source>
        <dbReference type="ARBA" id="ARBA00044448"/>
    </source>
</evidence>
<dbReference type="PRINTS" id="PR01906">
    <property type="entry name" value="FISHGLOBIN"/>
</dbReference>
<comment type="function">
    <text evidence="1">Involved in oxygen transport from the lung to the various peripheral tissues.</text>
</comment>
<dbReference type="Proteomes" id="UP001623348">
    <property type="component" value="Unassembled WGS sequence"/>
</dbReference>
<evidence type="ECO:0000256" key="9">
    <source>
        <dbReference type="ARBA" id="ARBA00023004"/>
    </source>
</evidence>
<dbReference type="GO" id="GO:0004784">
    <property type="term" value="F:superoxide dismutase activity"/>
    <property type="evidence" value="ECO:0007669"/>
    <property type="project" value="UniProtKB-EC"/>
</dbReference>
<keyword evidence="5" id="KW-0349">Heme</keyword>
<evidence type="ECO:0000256" key="4">
    <source>
        <dbReference type="ARBA" id="ARBA00012682"/>
    </source>
</evidence>
<comment type="catalytic activity">
    <reaction evidence="10">
        <text>Fe(II)-heme b-[protein] + nitric oxide + O2 = Fe(III)-heme b-[protein] + nitrate</text>
        <dbReference type="Rhea" id="RHEA:78091"/>
        <dbReference type="Rhea" id="RHEA-COMP:18975"/>
        <dbReference type="Rhea" id="RHEA-COMP:18976"/>
        <dbReference type="ChEBI" id="CHEBI:15379"/>
        <dbReference type="ChEBI" id="CHEBI:16480"/>
        <dbReference type="ChEBI" id="CHEBI:17632"/>
        <dbReference type="ChEBI" id="CHEBI:55376"/>
        <dbReference type="ChEBI" id="CHEBI:60344"/>
    </reaction>
    <physiologicalReaction direction="left-to-right" evidence="10">
        <dbReference type="Rhea" id="RHEA:78092"/>
    </physiologicalReaction>
</comment>
<dbReference type="CDD" id="cd10229">
    <property type="entry name" value="ASKHA_NBD_HSP70_HSPA12"/>
    <property type="match status" value="1"/>
</dbReference>
<evidence type="ECO:0000256" key="6">
    <source>
        <dbReference type="ARBA" id="ARBA00022723"/>
    </source>
</evidence>
<feature type="domain" description="Globin" evidence="17">
    <location>
        <begin position="562"/>
        <end position="707"/>
    </location>
</feature>
<keyword evidence="6" id="KW-0479">Metal-binding</keyword>
<evidence type="ECO:0000256" key="3">
    <source>
        <dbReference type="ARBA" id="ARBA00008705"/>
    </source>
</evidence>
<dbReference type="GO" id="GO:0046872">
    <property type="term" value="F:metal ion binding"/>
    <property type="evidence" value="ECO:0007669"/>
    <property type="project" value="UniProtKB-KW"/>
</dbReference>
<dbReference type="PROSITE" id="PS01033">
    <property type="entry name" value="GLOBIN"/>
    <property type="match status" value="1"/>
</dbReference>
<evidence type="ECO:0000256" key="7">
    <source>
        <dbReference type="ARBA" id="ARBA00022741"/>
    </source>
</evidence>
<protein>
    <recommendedName>
        <fullName evidence="4">superoxide dismutase</fullName>
        <ecNumber evidence="4">1.15.1.1</ecNumber>
    </recommendedName>
    <alternativeName>
        <fullName evidence="11">Nitrite reductase CYGB</fullName>
    </alternativeName>
    <alternativeName>
        <fullName evidence="13">Pseudoperoxidase CYGB</fullName>
    </alternativeName>
    <alternativeName>
        <fullName evidence="12">Superoxide dismutase CYGB</fullName>
    </alternativeName>
</protein>
<name>A0ABC9VTH9_GRUJA</name>
<gene>
    <name evidence="18" type="ORF">GRJ2_000136300</name>
</gene>
<evidence type="ECO:0000313" key="19">
    <source>
        <dbReference type="Proteomes" id="UP001623348"/>
    </source>
</evidence>
<evidence type="ECO:0000256" key="12">
    <source>
        <dbReference type="ARBA" id="ARBA00044562"/>
    </source>
</evidence>
<dbReference type="InterPro" id="IPR000971">
    <property type="entry name" value="Globin"/>
</dbReference>
<dbReference type="InterPro" id="IPR043129">
    <property type="entry name" value="ATPase_NBD"/>
</dbReference>
<keyword evidence="8" id="KW-0067">ATP-binding</keyword>
<dbReference type="InterPro" id="IPR009050">
    <property type="entry name" value="Globin-like_sf"/>
</dbReference>
<dbReference type="AlphaFoldDB" id="A0ABC9VTH9"/>
<keyword evidence="9" id="KW-0408">Iron</keyword>
<evidence type="ECO:0000313" key="18">
    <source>
        <dbReference type="EMBL" id="GAB0176711.1"/>
    </source>
</evidence>
<evidence type="ECO:0000256" key="1">
    <source>
        <dbReference type="ARBA" id="ARBA00003705"/>
    </source>
</evidence>
<dbReference type="Gene3D" id="3.30.420.40">
    <property type="match status" value="1"/>
</dbReference>
<dbReference type="GO" id="GO:0005524">
    <property type="term" value="F:ATP binding"/>
    <property type="evidence" value="ECO:0007669"/>
    <property type="project" value="UniProtKB-KW"/>
</dbReference>
<dbReference type="SUPFAM" id="SSF53067">
    <property type="entry name" value="Actin-like ATPase domain"/>
    <property type="match status" value="2"/>
</dbReference>
<dbReference type="InterPro" id="IPR013126">
    <property type="entry name" value="Hsp_70_fam"/>
</dbReference>
<evidence type="ECO:0000256" key="5">
    <source>
        <dbReference type="ARBA" id="ARBA00022617"/>
    </source>
</evidence>
<evidence type="ECO:0000256" key="14">
    <source>
        <dbReference type="ARBA" id="ARBA00047393"/>
    </source>
</evidence>
<evidence type="ECO:0000256" key="2">
    <source>
        <dbReference type="ARBA" id="ARBA00007381"/>
    </source>
</evidence>
<comment type="catalytic activity">
    <reaction evidence="15">
        <text>Fe(III)-heme b-[protein] + nitric oxide + H2O = Fe(II)-heme b-[protein] + nitrite + 2 H(+)</text>
        <dbReference type="Rhea" id="RHEA:77711"/>
        <dbReference type="Rhea" id="RHEA-COMP:18975"/>
        <dbReference type="Rhea" id="RHEA-COMP:18976"/>
        <dbReference type="ChEBI" id="CHEBI:15377"/>
        <dbReference type="ChEBI" id="CHEBI:15378"/>
        <dbReference type="ChEBI" id="CHEBI:16301"/>
        <dbReference type="ChEBI" id="CHEBI:16480"/>
        <dbReference type="ChEBI" id="CHEBI:55376"/>
        <dbReference type="ChEBI" id="CHEBI:60344"/>
    </reaction>
    <physiologicalReaction direction="right-to-left" evidence="15">
        <dbReference type="Rhea" id="RHEA:77713"/>
    </physiologicalReaction>
</comment>
<dbReference type="Gene3D" id="1.10.490.10">
    <property type="entry name" value="Globins"/>
    <property type="match status" value="1"/>
</dbReference>
<dbReference type="Pfam" id="PF00042">
    <property type="entry name" value="Globin"/>
    <property type="match status" value="1"/>
</dbReference>
<comment type="caution">
    <text evidence="18">The sequence shown here is derived from an EMBL/GenBank/DDBJ whole genome shotgun (WGS) entry which is preliminary data.</text>
</comment>
<dbReference type="InterPro" id="IPR012292">
    <property type="entry name" value="Globin/Proto"/>
</dbReference>
<comment type="catalytic activity">
    <reaction evidence="16">
        <text>H2O2 + AH2 = A + 2 H2O</text>
        <dbReference type="Rhea" id="RHEA:30275"/>
        <dbReference type="ChEBI" id="CHEBI:13193"/>
        <dbReference type="ChEBI" id="CHEBI:15377"/>
        <dbReference type="ChEBI" id="CHEBI:16240"/>
        <dbReference type="ChEBI" id="CHEBI:17499"/>
    </reaction>
    <physiologicalReaction direction="left-to-right" evidence="16">
        <dbReference type="Rhea" id="RHEA:30276"/>
    </physiologicalReaction>
</comment>
<evidence type="ECO:0000256" key="13">
    <source>
        <dbReference type="ARBA" id="ARBA00044569"/>
    </source>
</evidence>
<evidence type="ECO:0000256" key="8">
    <source>
        <dbReference type="ARBA" id="ARBA00022840"/>
    </source>
</evidence>
<keyword evidence="19" id="KW-1185">Reference proteome</keyword>
<evidence type="ECO:0000256" key="11">
    <source>
        <dbReference type="ARBA" id="ARBA00044551"/>
    </source>
</evidence>
<evidence type="ECO:0000256" key="15">
    <source>
        <dbReference type="ARBA" id="ARBA00048118"/>
    </source>
</evidence>
<comment type="catalytic activity">
    <reaction evidence="14">
        <text>2 superoxide + 2 H(+) = H2O2 + O2</text>
        <dbReference type="Rhea" id="RHEA:20696"/>
        <dbReference type="ChEBI" id="CHEBI:15378"/>
        <dbReference type="ChEBI" id="CHEBI:15379"/>
        <dbReference type="ChEBI" id="CHEBI:16240"/>
        <dbReference type="ChEBI" id="CHEBI:18421"/>
        <dbReference type="EC" id="1.15.1.1"/>
    </reaction>
    <physiologicalReaction direction="left-to-right" evidence="14">
        <dbReference type="Rhea" id="RHEA:20697"/>
    </physiologicalReaction>
</comment>
<dbReference type="SUPFAM" id="SSF46458">
    <property type="entry name" value="Globin-like"/>
    <property type="match status" value="1"/>
</dbReference>
<proteinExistence type="inferred from homology"/>
<dbReference type="InterPro" id="IPR013314">
    <property type="entry name" value="Globin_lamprey/hagfish"/>
</dbReference>
<keyword evidence="7" id="KW-0547">Nucleotide-binding</keyword>